<dbReference type="InterPro" id="IPR035979">
    <property type="entry name" value="RBD_domain_sf"/>
</dbReference>
<keyword evidence="3" id="KW-1185">Reference proteome</keyword>
<accession>A0A310SC76</accession>
<feature type="region of interest" description="Disordered" evidence="1">
    <location>
        <begin position="243"/>
        <end position="269"/>
    </location>
</feature>
<reference evidence="2 3" key="1">
    <citation type="submission" date="2015-07" db="EMBL/GenBank/DDBJ databases">
        <title>The genome of Eufriesea mexicana.</title>
        <authorList>
            <person name="Pan H."/>
            <person name="Kapheim K."/>
        </authorList>
    </citation>
    <scope>NUCLEOTIDE SEQUENCE [LARGE SCALE GENOMIC DNA]</scope>
    <source>
        <strain evidence="2">0111107269</strain>
        <tissue evidence="2">Whole body</tissue>
    </source>
</reference>
<evidence type="ECO:0000256" key="1">
    <source>
        <dbReference type="SAM" id="MobiDB-lite"/>
    </source>
</evidence>
<dbReference type="EMBL" id="KQ780370">
    <property type="protein sequence ID" value="OAD51947.1"/>
    <property type="molecule type" value="Genomic_DNA"/>
</dbReference>
<dbReference type="GO" id="GO:0003676">
    <property type="term" value="F:nucleic acid binding"/>
    <property type="evidence" value="ECO:0007669"/>
    <property type="project" value="InterPro"/>
</dbReference>
<protein>
    <submittedName>
        <fullName evidence="2">Nucleolysin TIA-1</fullName>
    </submittedName>
</protein>
<dbReference type="Proteomes" id="UP000250275">
    <property type="component" value="Unassembled WGS sequence"/>
</dbReference>
<organism evidence="2 3">
    <name type="scientific">Eufriesea mexicana</name>
    <dbReference type="NCBI Taxonomy" id="516756"/>
    <lineage>
        <taxon>Eukaryota</taxon>
        <taxon>Metazoa</taxon>
        <taxon>Ecdysozoa</taxon>
        <taxon>Arthropoda</taxon>
        <taxon>Hexapoda</taxon>
        <taxon>Insecta</taxon>
        <taxon>Pterygota</taxon>
        <taxon>Neoptera</taxon>
        <taxon>Endopterygota</taxon>
        <taxon>Hymenoptera</taxon>
        <taxon>Apocrita</taxon>
        <taxon>Aculeata</taxon>
        <taxon>Apoidea</taxon>
        <taxon>Anthophila</taxon>
        <taxon>Apidae</taxon>
        <taxon>Eufriesea</taxon>
    </lineage>
</organism>
<name>A0A310SC76_9HYME</name>
<proteinExistence type="predicted"/>
<feature type="region of interest" description="Disordered" evidence="1">
    <location>
        <begin position="15"/>
        <end position="35"/>
    </location>
</feature>
<gene>
    <name evidence="2" type="ORF">WN48_03748</name>
</gene>
<sequence length="269" mass="30322">MRPVGVRCSATRSIREGSVKKRRQIGQGHVSAPRKEAYVSLEPRNPMPHATRSYDLVMRTARTRQVWATRSVGRPACRINGLVTESGRGLGRCIQPLQLVRGLTTRARGIISGMEIRIGNTLSRGGQRCRRIRSAEKSRKVWLKMTVMPMLGFEYIPFSNIFEFQGTVLLALFQEAESAIGAMNGQWLGSRSIRTNWATRKPPAPKSEEKQIESYQKLGKLKPNLNQRLQAAMKINKEGVKQKESGWSRIEQQKGGLADGRARVTQRLR</sequence>
<evidence type="ECO:0000313" key="2">
    <source>
        <dbReference type="EMBL" id="OAD51947.1"/>
    </source>
</evidence>
<dbReference type="SUPFAM" id="SSF54928">
    <property type="entry name" value="RNA-binding domain, RBD"/>
    <property type="match status" value="1"/>
</dbReference>
<dbReference type="AlphaFoldDB" id="A0A310SC76"/>
<evidence type="ECO:0000313" key="3">
    <source>
        <dbReference type="Proteomes" id="UP000250275"/>
    </source>
</evidence>